<evidence type="ECO:0000313" key="1">
    <source>
        <dbReference type="EMBL" id="CAG8719438.1"/>
    </source>
</evidence>
<reference evidence="1" key="1">
    <citation type="submission" date="2021-06" db="EMBL/GenBank/DDBJ databases">
        <authorList>
            <person name="Kallberg Y."/>
            <person name="Tangrot J."/>
            <person name="Rosling A."/>
        </authorList>
    </citation>
    <scope>NUCLEOTIDE SEQUENCE</scope>
    <source>
        <strain evidence="1">IN212</strain>
    </source>
</reference>
<sequence>HPTTEADINLYGSLKQALASVDPSDLTWQDPEASMVLSDDSEV</sequence>
<name>A0A9N9I3T6_9GLOM</name>
<organism evidence="1 2">
    <name type="scientific">Racocetra fulgida</name>
    <dbReference type="NCBI Taxonomy" id="60492"/>
    <lineage>
        <taxon>Eukaryota</taxon>
        <taxon>Fungi</taxon>
        <taxon>Fungi incertae sedis</taxon>
        <taxon>Mucoromycota</taxon>
        <taxon>Glomeromycotina</taxon>
        <taxon>Glomeromycetes</taxon>
        <taxon>Diversisporales</taxon>
        <taxon>Gigasporaceae</taxon>
        <taxon>Racocetra</taxon>
    </lineage>
</organism>
<protein>
    <submittedName>
        <fullName evidence="1">5386_t:CDS:1</fullName>
    </submittedName>
</protein>
<dbReference type="Proteomes" id="UP000789396">
    <property type="component" value="Unassembled WGS sequence"/>
</dbReference>
<feature type="non-terminal residue" evidence="1">
    <location>
        <position position="43"/>
    </location>
</feature>
<dbReference type="EMBL" id="CAJVPZ010024545">
    <property type="protein sequence ID" value="CAG8719438.1"/>
    <property type="molecule type" value="Genomic_DNA"/>
</dbReference>
<evidence type="ECO:0000313" key="2">
    <source>
        <dbReference type="Proteomes" id="UP000789396"/>
    </source>
</evidence>
<accession>A0A9N9I3T6</accession>
<dbReference type="OrthoDB" id="2360054at2759"/>
<comment type="caution">
    <text evidence="1">The sequence shown here is derived from an EMBL/GenBank/DDBJ whole genome shotgun (WGS) entry which is preliminary data.</text>
</comment>
<keyword evidence="2" id="KW-1185">Reference proteome</keyword>
<gene>
    <name evidence="1" type="ORF">RFULGI_LOCUS11352</name>
</gene>
<dbReference type="AlphaFoldDB" id="A0A9N9I3T6"/>
<feature type="non-terminal residue" evidence="1">
    <location>
        <position position="1"/>
    </location>
</feature>
<proteinExistence type="predicted"/>